<gene>
    <name evidence="22" type="primary">CRK42</name>
    <name evidence="22" type="ORF">CR513_34451</name>
</gene>
<name>A0A371G2B4_MUCPR</name>
<dbReference type="InterPro" id="IPR052059">
    <property type="entry name" value="CR_Ser/Thr_kinase"/>
</dbReference>
<dbReference type="PANTHER" id="PTHR47973">
    <property type="entry name" value="CYSTEINE-RICH RECEPTOR-LIKE PROTEIN KINASE 3"/>
    <property type="match status" value="1"/>
</dbReference>
<evidence type="ECO:0000259" key="20">
    <source>
        <dbReference type="PROSITE" id="PS50011"/>
    </source>
</evidence>
<sequence length="734" mass="81079">MILNNESSMYLTVEHDNNKENEKVQGANHTHTLSLFLASSSKLTKHLLAEHKRGMSSKYDNKNSPFVVIFTVSTLMCFSHSALSDPRITEVGYYCGTERTPKGNYFPSFTKDMERLQELVSKQKWGTESENKSSSTPIYSLAQCYQDLSHIDCLQCFAVSRTKLPGCLPSVSARIYLDGCFLRYDNYSFYTEYTDPLRDTVNCTSQYGAVVDEAERLVFGDSVGKVVESVMRVAVTEGGGFAVGEGEGVYALAQCWKTVGRKGCGECLRNAGNEVRRCLPKREGRALNSGCYLRYSTVKFYNHEGEAGGGHDSSKKRAIIAAVLVLVAVLSLAASYVAFTKLSKRKSNVLKNTIVLPSLKNSSLNYKYETLEKATDYFSSSRKIGQGGSGSVFKGTLPDGKDVAVKRLVFNNRHWVDDFFNEVNLISGMQHKNLVKLLGCSIEGPESLIVYEYLPNKSLDQFIFGDILICSTEKDKTRILKWKQRFEIILGTAEGLAYLHGGSEIRIIHRDIKSSNVLLDENLNPKIADFGLARCYGADKTHLSTGIAGTLDTSLFISWSRGYMAPEYLIQGQLTDKADVYSFGVLVHEVASGRKNNVFLEDSGSLLQTVWKLYQTNRLAEAVDPCLGDDIPATEASRVFQIGLLCTQASASLRPSMAQVVGMLSNSNLDVPVPKQPPFLNSRLLDRKPPLGFSTESSSSNAFKKIGVSYSSSESSSTCSLIRPSRSQETIMEA</sequence>
<keyword evidence="13" id="KW-0675">Receptor</keyword>
<protein>
    <submittedName>
        <fullName evidence="22">Cysteine-rich receptor-like protein kinase 42</fullName>
    </submittedName>
</protein>
<feature type="binding site" evidence="17">
    <location>
        <position position="406"/>
    </location>
    <ligand>
        <name>ATP</name>
        <dbReference type="ChEBI" id="CHEBI:30616"/>
    </ligand>
</feature>
<evidence type="ECO:0000256" key="2">
    <source>
        <dbReference type="ARBA" id="ARBA00022527"/>
    </source>
</evidence>
<dbReference type="CDD" id="cd14066">
    <property type="entry name" value="STKc_IRAK"/>
    <property type="match status" value="1"/>
</dbReference>
<dbReference type="PROSITE" id="PS50011">
    <property type="entry name" value="PROTEIN_KINASE_DOM"/>
    <property type="match status" value="1"/>
</dbReference>
<keyword evidence="2" id="KW-0723">Serine/threonine-protein kinase</keyword>
<feature type="domain" description="Protein kinase" evidence="20">
    <location>
        <begin position="378"/>
        <end position="680"/>
    </location>
</feature>
<dbReference type="Proteomes" id="UP000257109">
    <property type="component" value="Unassembled WGS sequence"/>
</dbReference>
<dbReference type="InterPro" id="IPR002902">
    <property type="entry name" value="GNK2"/>
</dbReference>
<keyword evidence="14" id="KW-0325">Glycoprotein</keyword>
<evidence type="ECO:0000256" key="19">
    <source>
        <dbReference type="SAM" id="Phobius"/>
    </source>
</evidence>
<dbReference type="GO" id="GO:0005524">
    <property type="term" value="F:ATP binding"/>
    <property type="evidence" value="ECO:0007669"/>
    <property type="project" value="UniProtKB-UniRule"/>
</dbReference>
<evidence type="ECO:0000256" key="5">
    <source>
        <dbReference type="ARBA" id="ARBA00022692"/>
    </source>
</evidence>
<dbReference type="STRING" id="157652.A0A371G2B4"/>
<dbReference type="Pfam" id="PF01657">
    <property type="entry name" value="Stress-antifung"/>
    <property type="match status" value="2"/>
</dbReference>
<dbReference type="FunFam" id="1.10.510.10:FF:000336">
    <property type="entry name" value="Cysteine-rich receptor-like protein kinase 2"/>
    <property type="match status" value="1"/>
</dbReference>
<accession>A0A371G2B4</accession>
<feature type="non-terminal residue" evidence="22">
    <location>
        <position position="1"/>
    </location>
</feature>
<evidence type="ECO:0000256" key="18">
    <source>
        <dbReference type="SAM" id="MobiDB-lite"/>
    </source>
</evidence>
<evidence type="ECO:0000256" key="9">
    <source>
        <dbReference type="ARBA" id="ARBA00022777"/>
    </source>
</evidence>
<proteinExistence type="predicted"/>
<feature type="transmembrane region" description="Helical" evidence="19">
    <location>
        <begin position="318"/>
        <end position="339"/>
    </location>
</feature>
<keyword evidence="6" id="KW-0732">Signal</keyword>
<dbReference type="OrthoDB" id="1908121at2759"/>
<dbReference type="CDD" id="cd23509">
    <property type="entry name" value="Gnk2-like"/>
    <property type="match status" value="2"/>
</dbReference>
<dbReference type="FunFam" id="3.30.430.20:FF:000015">
    <property type="entry name" value="Cysteine-rich receptor-like protein kinase 3"/>
    <property type="match status" value="1"/>
</dbReference>
<keyword evidence="12 19" id="KW-0472">Membrane</keyword>
<dbReference type="InterPro" id="IPR001245">
    <property type="entry name" value="Ser-Thr/Tyr_kinase_cat_dom"/>
</dbReference>
<keyword evidence="9" id="KW-0418">Kinase</keyword>
<reference evidence="22" key="1">
    <citation type="submission" date="2018-05" db="EMBL/GenBank/DDBJ databases">
        <title>Draft genome of Mucuna pruriens seed.</title>
        <authorList>
            <person name="Nnadi N.E."/>
            <person name="Vos R."/>
            <person name="Hasami M.H."/>
            <person name="Devisetty U.K."/>
            <person name="Aguiy J.C."/>
        </authorList>
    </citation>
    <scope>NUCLEOTIDE SEQUENCE [LARGE SCALE GENOMIC DNA]</scope>
    <source>
        <strain evidence="22">JCA_2017</strain>
    </source>
</reference>
<evidence type="ECO:0000256" key="11">
    <source>
        <dbReference type="ARBA" id="ARBA00022989"/>
    </source>
</evidence>
<dbReference type="FunFam" id="3.30.200.20:FF:000177">
    <property type="entry name" value="Cysteine-rich receptor-like protein kinase 2"/>
    <property type="match status" value="1"/>
</dbReference>
<evidence type="ECO:0000256" key="7">
    <source>
        <dbReference type="ARBA" id="ARBA00022737"/>
    </source>
</evidence>
<keyword evidence="23" id="KW-1185">Reference proteome</keyword>
<evidence type="ECO:0000256" key="3">
    <source>
        <dbReference type="ARBA" id="ARBA00022553"/>
    </source>
</evidence>
<keyword evidence="7" id="KW-0677">Repeat</keyword>
<evidence type="ECO:0000256" key="13">
    <source>
        <dbReference type="ARBA" id="ARBA00023170"/>
    </source>
</evidence>
<comment type="catalytic activity">
    <reaction evidence="15">
        <text>L-seryl-[protein] + ATP = O-phospho-L-seryl-[protein] + ADP + H(+)</text>
        <dbReference type="Rhea" id="RHEA:17989"/>
        <dbReference type="Rhea" id="RHEA-COMP:9863"/>
        <dbReference type="Rhea" id="RHEA-COMP:11604"/>
        <dbReference type="ChEBI" id="CHEBI:15378"/>
        <dbReference type="ChEBI" id="CHEBI:29999"/>
        <dbReference type="ChEBI" id="CHEBI:30616"/>
        <dbReference type="ChEBI" id="CHEBI:83421"/>
        <dbReference type="ChEBI" id="CHEBI:456216"/>
    </reaction>
</comment>
<keyword evidence="5 19" id="KW-0812">Transmembrane</keyword>
<comment type="subcellular location">
    <subcellularLocation>
        <location evidence="1">Membrane</location>
        <topology evidence="1">Single-pass membrane protein</topology>
    </subcellularLocation>
</comment>
<evidence type="ECO:0000256" key="8">
    <source>
        <dbReference type="ARBA" id="ARBA00022741"/>
    </source>
</evidence>
<dbReference type="GO" id="GO:0004674">
    <property type="term" value="F:protein serine/threonine kinase activity"/>
    <property type="evidence" value="ECO:0007669"/>
    <property type="project" value="UniProtKB-KW"/>
</dbReference>
<dbReference type="SMART" id="SM00220">
    <property type="entry name" value="S_TKc"/>
    <property type="match status" value="1"/>
</dbReference>
<feature type="domain" description="Gnk2-homologous" evidence="21">
    <location>
        <begin position="198"/>
        <end position="300"/>
    </location>
</feature>
<dbReference type="AlphaFoldDB" id="A0A371G2B4"/>
<evidence type="ECO:0000256" key="14">
    <source>
        <dbReference type="ARBA" id="ARBA00023180"/>
    </source>
</evidence>
<dbReference type="PROSITE" id="PS00107">
    <property type="entry name" value="PROTEIN_KINASE_ATP"/>
    <property type="match status" value="1"/>
</dbReference>
<dbReference type="InterPro" id="IPR017441">
    <property type="entry name" value="Protein_kinase_ATP_BS"/>
</dbReference>
<evidence type="ECO:0000259" key="21">
    <source>
        <dbReference type="PROSITE" id="PS51473"/>
    </source>
</evidence>
<dbReference type="InterPro" id="IPR000719">
    <property type="entry name" value="Prot_kinase_dom"/>
</dbReference>
<evidence type="ECO:0000313" key="22">
    <source>
        <dbReference type="EMBL" id="RDX84483.1"/>
    </source>
</evidence>
<dbReference type="GO" id="GO:0016020">
    <property type="term" value="C:membrane"/>
    <property type="evidence" value="ECO:0007669"/>
    <property type="project" value="UniProtKB-SubCell"/>
</dbReference>
<feature type="domain" description="Gnk2-homologous" evidence="21">
    <location>
        <begin position="87"/>
        <end position="189"/>
    </location>
</feature>
<evidence type="ECO:0000256" key="4">
    <source>
        <dbReference type="ARBA" id="ARBA00022679"/>
    </source>
</evidence>
<feature type="region of interest" description="Disordered" evidence="18">
    <location>
        <begin position="710"/>
        <end position="734"/>
    </location>
</feature>
<comment type="caution">
    <text evidence="22">The sequence shown here is derived from an EMBL/GenBank/DDBJ whole genome shotgun (WGS) entry which is preliminary data.</text>
</comment>
<evidence type="ECO:0000256" key="16">
    <source>
        <dbReference type="ARBA" id="ARBA00047951"/>
    </source>
</evidence>
<keyword evidence="10 17" id="KW-0067">ATP-binding</keyword>
<dbReference type="SUPFAM" id="SSF56112">
    <property type="entry name" value="Protein kinase-like (PK-like)"/>
    <property type="match status" value="1"/>
</dbReference>
<dbReference type="FunFam" id="3.30.430.20:FF:000005">
    <property type="entry name" value="Cysteine-rich receptor-like protein kinase 2"/>
    <property type="match status" value="1"/>
</dbReference>
<dbReference type="InterPro" id="IPR011009">
    <property type="entry name" value="Kinase-like_dom_sf"/>
</dbReference>
<dbReference type="Gene3D" id="1.10.510.10">
    <property type="entry name" value="Transferase(Phosphotransferase) domain 1"/>
    <property type="match status" value="1"/>
</dbReference>
<feature type="compositionally biased region" description="Low complexity" evidence="18">
    <location>
        <begin position="710"/>
        <end position="720"/>
    </location>
</feature>
<keyword evidence="11 19" id="KW-1133">Transmembrane helix</keyword>
<evidence type="ECO:0000256" key="12">
    <source>
        <dbReference type="ARBA" id="ARBA00023136"/>
    </source>
</evidence>
<evidence type="ECO:0000256" key="6">
    <source>
        <dbReference type="ARBA" id="ARBA00022729"/>
    </source>
</evidence>
<dbReference type="EMBL" id="QJKJ01007034">
    <property type="protein sequence ID" value="RDX84483.1"/>
    <property type="molecule type" value="Genomic_DNA"/>
</dbReference>
<dbReference type="Pfam" id="PF07714">
    <property type="entry name" value="PK_Tyr_Ser-Thr"/>
    <property type="match status" value="1"/>
</dbReference>
<comment type="catalytic activity">
    <reaction evidence="16">
        <text>L-threonyl-[protein] + ATP = O-phospho-L-threonyl-[protein] + ADP + H(+)</text>
        <dbReference type="Rhea" id="RHEA:46608"/>
        <dbReference type="Rhea" id="RHEA-COMP:11060"/>
        <dbReference type="Rhea" id="RHEA-COMP:11605"/>
        <dbReference type="ChEBI" id="CHEBI:15378"/>
        <dbReference type="ChEBI" id="CHEBI:30013"/>
        <dbReference type="ChEBI" id="CHEBI:30616"/>
        <dbReference type="ChEBI" id="CHEBI:61977"/>
        <dbReference type="ChEBI" id="CHEBI:456216"/>
    </reaction>
</comment>
<evidence type="ECO:0000256" key="10">
    <source>
        <dbReference type="ARBA" id="ARBA00022840"/>
    </source>
</evidence>
<dbReference type="InterPro" id="IPR038408">
    <property type="entry name" value="GNK2_sf"/>
</dbReference>
<dbReference type="InterPro" id="IPR008271">
    <property type="entry name" value="Ser/Thr_kinase_AS"/>
</dbReference>
<keyword evidence="8 17" id="KW-0547">Nucleotide-binding</keyword>
<evidence type="ECO:0000313" key="23">
    <source>
        <dbReference type="Proteomes" id="UP000257109"/>
    </source>
</evidence>
<feature type="compositionally biased region" description="Polar residues" evidence="18">
    <location>
        <begin position="725"/>
        <end position="734"/>
    </location>
</feature>
<dbReference type="Gene3D" id="3.30.430.20">
    <property type="entry name" value="Gnk2 domain, C-X8-C-X2-C motif"/>
    <property type="match status" value="2"/>
</dbReference>
<dbReference type="PROSITE" id="PS00108">
    <property type="entry name" value="PROTEIN_KINASE_ST"/>
    <property type="match status" value="1"/>
</dbReference>
<evidence type="ECO:0000256" key="17">
    <source>
        <dbReference type="PROSITE-ProRule" id="PRU10141"/>
    </source>
</evidence>
<evidence type="ECO:0000256" key="1">
    <source>
        <dbReference type="ARBA" id="ARBA00004167"/>
    </source>
</evidence>
<dbReference type="PROSITE" id="PS51473">
    <property type="entry name" value="GNK2"/>
    <property type="match status" value="2"/>
</dbReference>
<keyword evidence="3" id="KW-0597">Phosphoprotein</keyword>
<evidence type="ECO:0000256" key="15">
    <source>
        <dbReference type="ARBA" id="ARBA00047558"/>
    </source>
</evidence>
<dbReference type="Gene3D" id="3.30.200.20">
    <property type="entry name" value="Phosphorylase Kinase, domain 1"/>
    <property type="match status" value="1"/>
</dbReference>
<organism evidence="22 23">
    <name type="scientific">Mucuna pruriens</name>
    <name type="common">Velvet bean</name>
    <name type="synonym">Dolichos pruriens</name>
    <dbReference type="NCBI Taxonomy" id="157652"/>
    <lineage>
        <taxon>Eukaryota</taxon>
        <taxon>Viridiplantae</taxon>
        <taxon>Streptophyta</taxon>
        <taxon>Embryophyta</taxon>
        <taxon>Tracheophyta</taxon>
        <taxon>Spermatophyta</taxon>
        <taxon>Magnoliopsida</taxon>
        <taxon>eudicotyledons</taxon>
        <taxon>Gunneridae</taxon>
        <taxon>Pentapetalae</taxon>
        <taxon>rosids</taxon>
        <taxon>fabids</taxon>
        <taxon>Fabales</taxon>
        <taxon>Fabaceae</taxon>
        <taxon>Papilionoideae</taxon>
        <taxon>50 kb inversion clade</taxon>
        <taxon>NPAAA clade</taxon>
        <taxon>indigoferoid/millettioid clade</taxon>
        <taxon>Phaseoleae</taxon>
        <taxon>Mucuna</taxon>
    </lineage>
</organism>
<keyword evidence="4" id="KW-0808">Transferase</keyword>